<feature type="domain" description="MTTase N-terminal" evidence="8">
    <location>
        <begin position="1"/>
        <end position="104"/>
    </location>
</feature>
<dbReference type="PROSITE" id="PS01278">
    <property type="entry name" value="MTTASE_RADICAL"/>
    <property type="match status" value="1"/>
</dbReference>
<protein>
    <submittedName>
        <fullName evidence="10">tRNA (N(6)-L-threonylcarbamoyladenosine(37)-C(2))-methylthiotransferase MtaB</fullName>
    </submittedName>
</protein>
<dbReference type="PANTHER" id="PTHR11918:SF45">
    <property type="entry name" value="THREONYLCARBAMOYLADENOSINE TRNA METHYLTHIOTRANSFERASE"/>
    <property type="match status" value="1"/>
</dbReference>
<name>A0A327KUQ2_9BRAD</name>
<keyword evidence="3 10" id="KW-0808">Transferase</keyword>
<dbReference type="GO" id="GO:0046872">
    <property type="term" value="F:metal ion binding"/>
    <property type="evidence" value="ECO:0007669"/>
    <property type="project" value="UniProtKB-KW"/>
</dbReference>
<dbReference type="NCBIfam" id="TIGR01579">
    <property type="entry name" value="MiaB-like-C"/>
    <property type="match status" value="1"/>
</dbReference>
<keyword evidence="5" id="KW-0479">Metal-binding</keyword>
<dbReference type="AlphaFoldDB" id="A0A327KUQ2"/>
<evidence type="ECO:0000256" key="3">
    <source>
        <dbReference type="ARBA" id="ARBA00022679"/>
    </source>
</evidence>
<dbReference type="InterPro" id="IPR005839">
    <property type="entry name" value="Methylthiotransferase"/>
</dbReference>
<evidence type="ECO:0000256" key="7">
    <source>
        <dbReference type="ARBA" id="ARBA00023014"/>
    </source>
</evidence>
<dbReference type="SMART" id="SM00729">
    <property type="entry name" value="Elp3"/>
    <property type="match status" value="1"/>
</dbReference>
<dbReference type="InterPro" id="IPR006467">
    <property type="entry name" value="MiaB-like_bact"/>
</dbReference>
<proteinExistence type="predicted"/>
<evidence type="ECO:0000313" key="10">
    <source>
        <dbReference type="EMBL" id="RAI41947.1"/>
    </source>
</evidence>
<dbReference type="Pfam" id="PF04055">
    <property type="entry name" value="Radical_SAM"/>
    <property type="match status" value="1"/>
</dbReference>
<dbReference type="OrthoDB" id="9805215at2"/>
<dbReference type="Proteomes" id="UP000249130">
    <property type="component" value="Unassembled WGS sequence"/>
</dbReference>
<dbReference type="NCBIfam" id="TIGR00089">
    <property type="entry name" value="MiaB/RimO family radical SAM methylthiotransferase"/>
    <property type="match status" value="1"/>
</dbReference>
<evidence type="ECO:0000256" key="6">
    <source>
        <dbReference type="ARBA" id="ARBA00023004"/>
    </source>
</evidence>
<evidence type="ECO:0000256" key="5">
    <source>
        <dbReference type="ARBA" id="ARBA00022723"/>
    </source>
</evidence>
<dbReference type="InterPro" id="IPR020612">
    <property type="entry name" value="Methylthiotransferase_CS"/>
</dbReference>
<dbReference type="SFLD" id="SFLDS00029">
    <property type="entry name" value="Radical_SAM"/>
    <property type="match status" value="1"/>
</dbReference>
<dbReference type="Pfam" id="PF00919">
    <property type="entry name" value="UPF0004"/>
    <property type="match status" value="1"/>
</dbReference>
<dbReference type="PROSITE" id="PS51449">
    <property type="entry name" value="MTTASE_N"/>
    <property type="match status" value="1"/>
</dbReference>
<dbReference type="InterPro" id="IPR006638">
    <property type="entry name" value="Elp3/MiaA/NifB-like_rSAM"/>
</dbReference>
<dbReference type="PANTHER" id="PTHR11918">
    <property type="entry name" value="RADICAL SAM PROTEINS"/>
    <property type="match status" value="1"/>
</dbReference>
<evidence type="ECO:0000256" key="1">
    <source>
        <dbReference type="ARBA" id="ARBA00001966"/>
    </source>
</evidence>
<dbReference type="EMBL" id="NPEX01000171">
    <property type="protein sequence ID" value="RAI41947.1"/>
    <property type="molecule type" value="Genomic_DNA"/>
</dbReference>
<dbReference type="InterPro" id="IPR058240">
    <property type="entry name" value="rSAM_sf"/>
</dbReference>
<sequence length="420" mass="45514">MTIDVVTFGCRLNAFESEAIRRRAEAAGLADTVVVNSCAVTGEAVRQTRQAIRKLKRERPDARVVVTGCAAQTETETFVAMPEVDRVLGNTEKLSESAWAETRAAFARAPAQGAAKAAVDDIMAVTSGTAPLIDGIEGRARGFVQVQNGCDHRCTFCIIPFGRGNSRSVPAEDVVAQVRRLAENGHAEVVLTGVDITSYGADLGEKLRLGTLVRRVLAEVPELPRLRLSSIDSVEADDDLLAALAEERRLMPHLHLSLQAGDDMILKRMKRRHSRQHAIDFCATVRRLRPDVVFGADIIAGFPTETEAMFENSLDLVDACGLTYLHVFPFSARPGTPAARMPPVAGPVVKERAMRLRQRGDALLLQHLENEIGHRRAVLVETGTAGRTEQFTPVKISGGAPGRIVDVTVTGHDGRRLLAA</sequence>
<reference evidence="10 11" key="1">
    <citation type="submission" date="2017-07" db="EMBL/GenBank/DDBJ databases">
        <title>Draft Genome Sequences of Select Purple Nonsulfur Bacteria.</title>
        <authorList>
            <person name="Lasarre B."/>
            <person name="Mckinlay J.B."/>
        </authorList>
    </citation>
    <scope>NUCLEOTIDE SEQUENCE [LARGE SCALE GENOMIC DNA]</scope>
    <source>
        <strain evidence="10 11">DSM 5909</strain>
    </source>
</reference>
<keyword evidence="2" id="KW-0004">4Fe-4S</keyword>
<accession>A0A327KUQ2</accession>
<dbReference type="RefSeq" id="WP_111420882.1">
    <property type="nucleotide sequence ID" value="NZ_NPEX01000171.1"/>
</dbReference>
<dbReference type="InterPro" id="IPR007197">
    <property type="entry name" value="rSAM"/>
</dbReference>
<evidence type="ECO:0000313" key="11">
    <source>
        <dbReference type="Proteomes" id="UP000249130"/>
    </source>
</evidence>
<dbReference type="PROSITE" id="PS51918">
    <property type="entry name" value="RADICAL_SAM"/>
    <property type="match status" value="1"/>
</dbReference>
<comment type="caution">
    <text evidence="10">The sequence shown here is derived from an EMBL/GenBank/DDBJ whole genome shotgun (WGS) entry which is preliminary data.</text>
</comment>
<dbReference type="GO" id="GO:0051539">
    <property type="term" value="F:4 iron, 4 sulfur cluster binding"/>
    <property type="evidence" value="ECO:0007669"/>
    <property type="project" value="UniProtKB-KW"/>
</dbReference>
<dbReference type="SUPFAM" id="SSF102114">
    <property type="entry name" value="Radical SAM enzymes"/>
    <property type="match status" value="1"/>
</dbReference>
<organism evidence="10 11">
    <name type="scientific">Rhodoplanes roseus</name>
    <dbReference type="NCBI Taxonomy" id="29409"/>
    <lineage>
        <taxon>Bacteria</taxon>
        <taxon>Pseudomonadati</taxon>
        <taxon>Pseudomonadota</taxon>
        <taxon>Alphaproteobacteria</taxon>
        <taxon>Hyphomicrobiales</taxon>
        <taxon>Nitrobacteraceae</taxon>
        <taxon>Rhodoplanes</taxon>
    </lineage>
</organism>
<dbReference type="CDD" id="cd01335">
    <property type="entry name" value="Radical_SAM"/>
    <property type="match status" value="1"/>
</dbReference>
<comment type="cofactor">
    <cofactor evidence="1">
        <name>[4Fe-4S] cluster</name>
        <dbReference type="ChEBI" id="CHEBI:49883"/>
    </cofactor>
</comment>
<dbReference type="InterPro" id="IPR023404">
    <property type="entry name" value="rSAM_horseshoe"/>
</dbReference>
<dbReference type="SFLD" id="SFLDG01082">
    <property type="entry name" value="B12-binding_domain_containing"/>
    <property type="match status" value="1"/>
</dbReference>
<dbReference type="GO" id="GO:0035598">
    <property type="term" value="F:tRNA (N(6)-L-threonylcarbamoyladenosine(37)-C(2))-methylthiotransferase activity"/>
    <property type="evidence" value="ECO:0007669"/>
    <property type="project" value="TreeGrafter"/>
</dbReference>
<keyword evidence="6" id="KW-0408">Iron</keyword>
<keyword evidence="7" id="KW-0411">Iron-sulfur</keyword>
<evidence type="ECO:0000256" key="2">
    <source>
        <dbReference type="ARBA" id="ARBA00022485"/>
    </source>
</evidence>
<evidence type="ECO:0000256" key="4">
    <source>
        <dbReference type="ARBA" id="ARBA00022691"/>
    </source>
</evidence>
<keyword evidence="4" id="KW-0949">S-adenosyl-L-methionine</keyword>
<dbReference type="Gene3D" id="3.80.30.20">
    <property type="entry name" value="tm_1862 like domain"/>
    <property type="match status" value="1"/>
</dbReference>
<dbReference type="InterPro" id="IPR038135">
    <property type="entry name" value="Methylthiotransferase_N_sf"/>
</dbReference>
<evidence type="ECO:0000259" key="9">
    <source>
        <dbReference type="PROSITE" id="PS51918"/>
    </source>
</evidence>
<dbReference type="Gene3D" id="3.40.50.12160">
    <property type="entry name" value="Methylthiotransferase, N-terminal domain"/>
    <property type="match status" value="1"/>
</dbReference>
<feature type="domain" description="Radical SAM core" evidence="9">
    <location>
        <begin position="136"/>
        <end position="366"/>
    </location>
</feature>
<dbReference type="InterPro" id="IPR013848">
    <property type="entry name" value="Methylthiotransferase_N"/>
</dbReference>
<gene>
    <name evidence="10" type="ORF">CH341_20630</name>
</gene>
<evidence type="ECO:0000259" key="8">
    <source>
        <dbReference type="PROSITE" id="PS51449"/>
    </source>
</evidence>
<keyword evidence="11" id="KW-1185">Reference proteome</keyword>